<comment type="caution">
    <text evidence="3">The sequence shown here is derived from an EMBL/GenBank/DDBJ whole genome shotgun (WGS) entry which is preliminary data.</text>
</comment>
<name>A0A5C4R6W7_9RHOB</name>
<dbReference type="Proteomes" id="UP000304880">
    <property type="component" value="Unassembled WGS sequence"/>
</dbReference>
<reference evidence="3 4" key="1">
    <citation type="submission" date="2019-06" db="EMBL/GenBank/DDBJ databases">
        <authorList>
            <person name="Li J."/>
        </authorList>
    </citation>
    <scope>NUCLEOTIDE SEQUENCE [LARGE SCALE GENOMIC DNA]</scope>
    <source>
        <strain evidence="3 4">CGMCC 1.8012</strain>
    </source>
</reference>
<accession>A0A5C4R6W7</accession>
<sequence>MSHNHEPEKAARNHKPAIIAIIVALVVAALVFFVFTPGVDEQEDGIATTAPPADTPISDAEGLGEDVGEPTTPGADTPADGTAAPTGTADRPAGDDAPAPAN</sequence>
<keyword evidence="2" id="KW-1133">Transmembrane helix</keyword>
<protein>
    <submittedName>
        <fullName evidence="3">Uncharacterized protein</fullName>
    </submittedName>
</protein>
<keyword evidence="4" id="KW-1185">Reference proteome</keyword>
<dbReference type="AlphaFoldDB" id="A0A5C4R6W7"/>
<feature type="transmembrane region" description="Helical" evidence="2">
    <location>
        <begin position="17"/>
        <end position="35"/>
    </location>
</feature>
<proteinExistence type="predicted"/>
<keyword evidence="2" id="KW-0812">Transmembrane</keyword>
<evidence type="ECO:0000256" key="2">
    <source>
        <dbReference type="SAM" id="Phobius"/>
    </source>
</evidence>
<feature type="compositionally biased region" description="Low complexity" evidence="1">
    <location>
        <begin position="70"/>
        <end position="102"/>
    </location>
</feature>
<dbReference type="RefSeq" id="WP_139598449.1">
    <property type="nucleotide sequence ID" value="NZ_VDDC01000013.1"/>
</dbReference>
<keyword evidence="2" id="KW-0472">Membrane</keyword>
<evidence type="ECO:0000256" key="1">
    <source>
        <dbReference type="SAM" id="MobiDB-lite"/>
    </source>
</evidence>
<gene>
    <name evidence="3" type="ORF">FHD67_08510</name>
</gene>
<evidence type="ECO:0000313" key="3">
    <source>
        <dbReference type="EMBL" id="TNH39740.1"/>
    </source>
</evidence>
<organism evidence="3 4">
    <name type="scientific">Paracoccus haeundaensis</name>
    <dbReference type="NCBI Taxonomy" id="225362"/>
    <lineage>
        <taxon>Bacteria</taxon>
        <taxon>Pseudomonadati</taxon>
        <taxon>Pseudomonadota</taxon>
        <taxon>Alphaproteobacteria</taxon>
        <taxon>Rhodobacterales</taxon>
        <taxon>Paracoccaceae</taxon>
        <taxon>Paracoccus</taxon>
    </lineage>
</organism>
<evidence type="ECO:0000313" key="4">
    <source>
        <dbReference type="Proteomes" id="UP000304880"/>
    </source>
</evidence>
<dbReference type="EMBL" id="VDDC01000013">
    <property type="protein sequence ID" value="TNH39740.1"/>
    <property type="molecule type" value="Genomic_DNA"/>
</dbReference>
<feature type="region of interest" description="Disordered" evidence="1">
    <location>
        <begin position="42"/>
        <end position="102"/>
    </location>
</feature>